<feature type="domain" description="DUF3752" evidence="2">
    <location>
        <begin position="135"/>
        <end position="290"/>
    </location>
</feature>
<gene>
    <name evidence="3" type="ORF">A1O1_05543</name>
</gene>
<name>W9Y7V8_9EURO</name>
<dbReference type="AlphaFoldDB" id="W9Y7V8"/>
<dbReference type="Proteomes" id="UP000019484">
    <property type="component" value="Unassembled WGS sequence"/>
</dbReference>
<keyword evidence="4" id="KW-1185">Reference proteome</keyword>
<reference evidence="3 4" key="1">
    <citation type="submission" date="2013-03" db="EMBL/GenBank/DDBJ databases">
        <title>The Genome Sequence of Capronia coronata CBS 617.96.</title>
        <authorList>
            <consortium name="The Broad Institute Genomics Platform"/>
            <person name="Cuomo C."/>
            <person name="de Hoog S."/>
            <person name="Gorbushina A."/>
            <person name="Walker B."/>
            <person name="Young S.K."/>
            <person name="Zeng Q."/>
            <person name="Gargeya S."/>
            <person name="Fitzgerald M."/>
            <person name="Haas B."/>
            <person name="Abouelleil A."/>
            <person name="Allen A.W."/>
            <person name="Alvarado L."/>
            <person name="Arachchi H.M."/>
            <person name="Berlin A.M."/>
            <person name="Chapman S.B."/>
            <person name="Gainer-Dewar J."/>
            <person name="Goldberg J."/>
            <person name="Griggs A."/>
            <person name="Gujja S."/>
            <person name="Hansen M."/>
            <person name="Howarth C."/>
            <person name="Imamovic A."/>
            <person name="Ireland A."/>
            <person name="Larimer J."/>
            <person name="McCowan C."/>
            <person name="Murphy C."/>
            <person name="Pearson M."/>
            <person name="Poon T.W."/>
            <person name="Priest M."/>
            <person name="Roberts A."/>
            <person name="Saif S."/>
            <person name="Shea T."/>
            <person name="Sisk P."/>
            <person name="Sykes S."/>
            <person name="Wortman J."/>
            <person name="Nusbaum C."/>
            <person name="Birren B."/>
        </authorList>
    </citation>
    <scope>NUCLEOTIDE SEQUENCE [LARGE SCALE GENOMIC DNA]</scope>
    <source>
        <strain evidence="3 4">CBS 617.96</strain>
    </source>
</reference>
<feature type="compositionally biased region" description="Pro residues" evidence="1">
    <location>
        <begin position="35"/>
        <end position="51"/>
    </location>
</feature>
<protein>
    <recommendedName>
        <fullName evidence="2">DUF3752 domain-containing protein</fullName>
    </recommendedName>
</protein>
<dbReference type="InterPro" id="IPR022226">
    <property type="entry name" value="DUF3752"/>
</dbReference>
<feature type="compositionally biased region" description="Acidic residues" evidence="1">
    <location>
        <begin position="74"/>
        <end position="88"/>
    </location>
</feature>
<dbReference type="EMBL" id="AMWN01000004">
    <property type="protein sequence ID" value="EXJ88613.1"/>
    <property type="molecule type" value="Genomic_DNA"/>
</dbReference>
<dbReference type="GeneID" id="19160418"/>
<sequence>MSSVGPQLPPHLQKRKRSDDEADSDGDSNSSSTGPLPPKPQGKEQPSPPSPKRSRVIGPTLPPAPLDERPPSTDDNDDDSSESDDDDGFGPSLPSANDTSANPHLSNSIVGPQIPGSRSTAPAPAKRDEWMTLAPTGGDWSARVDPTKLKNRKFNTIKGAKGPSQVASGGGGGGGDRSWYETPEEKQARLKREVMGIQDSGAGAAAKKAGSGSGSGVEDEVTARRLKEYNAKRGPSLYAAHSATTKGDEDDDPSARAFDREKDIAGGATINATKRREMLKKASDFSSRFSSAKYL</sequence>
<dbReference type="HOGENOM" id="CLU_067132_0_0_1"/>
<feature type="compositionally biased region" description="Low complexity" evidence="1">
    <location>
        <begin position="200"/>
        <end position="210"/>
    </location>
</feature>
<dbReference type="PANTHER" id="PTHR46370:SF1">
    <property type="entry name" value="GPALPP MOTIFS-CONTAINING PROTEIN 1"/>
    <property type="match status" value="1"/>
</dbReference>
<feature type="compositionally biased region" description="Polar residues" evidence="1">
    <location>
        <begin position="94"/>
        <end position="120"/>
    </location>
</feature>
<proteinExistence type="predicted"/>
<dbReference type="OrthoDB" id="73491at2759"/>
<evidence type="ECO:0000313" key="4">
    <source>
        <dbReference type="Proteomes" id="UP000019484"/>
    </source>
</evidence>
<evidence type="ECO:0000256" key="1">
    <source>
        <dbReference type="SAM" id="MobiDB-lite"/>
    </source>
</evidence>
<dbReference type="Pfam" id="PF12572">
    <property type="entry name" value="DUF3752"/>
    <property type="match status" value="1"/>
</dbReference>
<feature type="region of interest" description="Disordered" evidence="1">
    <location>
        <begin position="1"/>
        <end position="185"/>
    </location>
</feature>
<feature type="compositionally biased region" description="Basic and acidic residues" evidence="1">
    <location>
        <begin position="221"/>
        <end position="231"/>
    </location>
</feature>
<organism evidence="3 4">
    <name type="scientific">Capronia coronata CBS 617.96</name>
    <dbReference type="NCBI Taxonomy" id="1182541"/>
    <lineage>
        <taxon>Eukaryota</taxon>
        <taxon>Fungi</taxon>
        <taxon>Dikarya</taxon>
        <taxon>Ascomycota</taxon>
        <taxon>Pezizomycotina</taxon>
        <taxon>Eurotiomycetes</taxon>
        <taxon>Chaetothyriomycetidae</taxon>
        <taxon>Chaetothyriales</taxon>
        <taxon>Herpotrichiellaceae</taxon>
        <taxon>Capronia</taxon>
    </lineage>
</organism>
<dbReference type="eggNOG" id="KOG4188">
    <property type="taxonomic scope" value="Eukaryota"/>
</dbReference>
<dbReference type="InterPro" id="IPR046331">
    <property type="entry name" value="GPAM1-like"/>
</dbReference>
<evidence type="ECO:0000259" key="2">
    <source>
        <dbReference type="Pfam" id="PF12572"/>
    </source>
</evidence>
<evidence type="ECO:0000313" key="3">
    <source>
        <dbReference type="EMBL" id="EXJ88613.1"/>
    </source>
</evidence>
<accession>W9Y7V8</accession>
<comment type="caution">
    <text evidence="3">The sequence shown here is derived from an EMBL/GenBank/DDBJ whole genome shotgun (WGS) entry which is preliminary data.</text>
</comment>
<feature type="region of interest" description="Disordered" evidence="1">
    <location>
        <begin position="200"/>
        <end position="271"/>
    </location>
</feature>
<dbReference type="RefSeq" id="XP_007724619.1">
    <property type="nucleotide sequence ID" value="XM_007726429.1"/>
</dbReference>
<dbReference type="PANTHER" id="PTHR46370">
    <property type="entry name" value="GPALPP MOTIFS-CONTAINING PROTEIN 1"/>
    <property type="match status" value="1"/>
</dbReference>
<feature type="compositionally biased region" description="Basic and acidic residues" evidence="1">
    <location>
        <begin position="253"/>
        <end position="264"/>
    </location>
</feature>